<keyword evidence="9" id="KW-0560">Oxidoreductase</keyword>
<reference evidence="14" key="1">
    <citation type="submission" date="2020-07" db="EMBL/GenBank/DDBJ databases">
        <authorList>
            <person name="Lin J."/>
        </authorList>
    </citation>
    <scope>NUCLEOTIDE SEQUENCE</scope>
</reference>
<dbReference type="SUPFAM" id="SSF48113">
    <property type="entry name" value="Heme-dependent peroxidases"/>
    <property type="match status" value="1"/>
</dbReference>
<keyword evidence="7" id="KW-0106">Calcium</keyword>
<name>A0A6V7NU45_ANACO</name>
<proteinExistence type="inferred from homology"/>
<dbReference type="InterPro" id="IPR019794">
    <property type="entry name" value="Peroxidases_AS"/>
</dbReference>
<evidence type="ECO:0000256" key="12">
    <source>
        <dbReference type="SAM" id="MobiDB-lite"/>
    </source>
</evidence>
<dbReference type="InterPro" id="IPR010255">
    <property type="entry name" value="Haem_peroxidase_sf"/>
</dbReference>
<evidence type="ECO:0000256" key="8">
    <source>
        <dbReference type="ARBA" id="ARBA00022958"/>
    </source>
</evidence>
<accession>A0A6V7NU45</accession>
<keyword evidence="8" id="KW-0630">Potassium</keyword>
<evidence type="ECO:0000313" key="14">
    <source>
        <dbReference type="EMBL" id="CAD1822133.1"/>
    </source>
</evidence>
<organism evidence="14">
    <name type="scientific">Ananas comosus var. bracteatus</name>
    <name type="common">red pineapple</name>
    <dbReference type="NCBI Taxonomy" id="296719"/>
    <lineage>
        <taxon>Eukaryota</taxon>
        <taxon>Viridiplantae</taxon>
        <taxon>Streptophyta</taxon>
        <taxon>Embryophyta</taxon>
        <taxon>Tracheophyta</taxon>
        <taxon>Spermatophyta</taxon>
        <taxon>Magnoliopsida</taxon>
        <taxon>Liliopsida</taxon>
        <taxon>Poales</taxon>
        <taxon>Bromeliaceae</taxon>
        <taxon>Bromelioideae</taxon>
        <taxon>Ananas</taxon>
    </lineage>
</organism>
<dbReference type="InterPro" id="IPR002207">
    <property type="entry name" value="Peroxidase_I"/>
</dbReference>
<keyword evidence="5" id="KW-0349">Heme</keyword>
<evidence type="ECO:0000256" key="10">
    <source>
        <dbReference type="ARBA" id="ARBA00023004"/>
    </source>
</evidence>
<protein>
    <recommendedName>
        <fullName evidence="3">L-ascorbate peroxidase</fullName>
        <ecNumber evidence="3">1.11.1.11</ecNumber>
    </recommendedName>
</protein>
<evidence type="ECO:0000256" key="6">
    <source>
        <dbReference type="ARBA" id="ARBA00022723"/>
    </source>
</evidence>
<feature type="domain" description="Plant heme peroxidase family profile" evidence="13">
    <location>
        <begin position="130"/>
        <end position="357"/>
    </location>
</feature>
<dbReference type="PROSITE" id="PS00436">
    <property type="entry name" value="PEROXIDASE_2"/>
    <property type="match status" value="1"/>
</dbReference>
<dbReference type="FunFam" id="1.10.520.10:FF:000011">
    <property type="entry name" value="L-ascorbate peroxidase"/>
    <property type="match status" value="1"/>
</dbReference>
<dbReference type="GO" id="GO:0046872">
    <property type="term" value="F:metal ion binding"/>
    <property type="evidence" value="ECO:0007669"/>
    <property type="project" value="UniProtKB-KW"/>
</dbReference>
<dbReference type="PROSITE" id="PS00435">
    <property type="entry name" value="PEROXIDASE_1"/>
    <property type="match status" value="1"/>
</dbReference>
<dbReference type="GO" id="GO:0042744">
    <property type="term" value="P:hydrogen peroxide catabolic process"/>
    <property type="evidence" value="ECO:0007669"/>
    <property type="project" value="TreeGrafter"/>
</dbReference>
<dbReference type="InterPro" id="IPR044831">
    <property type="entry name" value="Ccp1-like"/>
</dbReference>
<evidence type="ECO:0000256" key="2">
    <source>
        <dbReference type="ARBA" id="ARBA00006873"/>
    </source>
</evidence>
<comment type="similarity">
    <text evidence="2">Belongs to the peroxidase family. Ascorbate peroxidase subfamily.</text>
</comment>
<dbReference type="GO" id="GO:0016688">
    <property type="term" value="F:L-ascorbate peroxidase activity"/>
    <property type="evidence" value="ECO:0007669"/>
    <property type="project" value="UniProtKB-EC"/>
</dbReference>
<dbReference type="InterPro" id="IPR002016">
    <property type="entry name" value="Haem_peroxidase"/>
</dbReference>
<evidence type="ECO:0000256" key="1">
    <source>
        <dbReference type="ARBA" id="ARBA00001970"/>
    </source>
</evidence>
<keyword evidence="4" id="KW-0575">Peroxidase</keyword>
<evidence type="ECO:0000256" key="11">
    <source>
        <dbReference type="ARBA" id="ARBA00047994"/>
    </source>
</evidence>
<dbReference type="PANTHER" id="PTHR31356:SF8">
    <property type="entry name" value="L-ASCORBATE PEROXIDASE 6-RELATED"/>
    <property type="match status" value="1"/>
</dbReference>
<keyword evidence="10" id="KW-0408">Iron</keyword>
<dbReference type="GO" id="GO:0020037">
    <property type="term" value="F:heme binding"/>
    <property type="evidence" value="ECO:0007669"/>
    <property type="project" value="InterPro"/>
</dbReference>
<evidence type="ECO:0000256" key="3">
    <source>
        <dbReference type="ARBA" id="ARBA00012940"/>
    </source>
</evidence>
<evidence type="ECO:0000256" key="5">
    <source>
        <dbReference type="ARBA" id="ARBA00022617"/>
    </source>
</evidence>
<evidence type="ECO:0000256" key="4">
    <source>
        <dbReference type="ARBA" id="ARBA00022559"/>
    </source>
</evidence>
<gene>
    <name evidence="14" type="ORF">CB5_LOCUS5344</name>
</gene>
<keyword evidence="6" id="KW-0479">Metal-binding</keyword>
<dbReference type="PRINTS" id="PR00458">
    <property type="entry name" value="PEROXIDASE"/>
</dbReference>
<dbReference type="PROSITE" id="PS50873">
    <property type="entry name" value="PEROXIDASE_4"/>
    <property type="match status" value="1"/>
</dbReference>
<dbReference type="Gene3D" id="1.10.520.10">
    <property type="match status" value="1"/>
</dbReference>
<dbReference type="EMBL" id="LR862142">
    <property type="protein sequence ID" value="CAD1822133.1"/>
    <property type="molecule type" value="Genomic_DNA"/>
</dbReference>
<dbReference type="InterPro" id="IPR019793">
    <property type="entry name" value="Peroxidases_heam-ligand_BS"/>
</dbReference>
<dbReference type="GO" id="GO:0000302">
    <property type="term" value="P:response to reactive oxygen species"/>
    <property type="evidence" value="ECO:0007669"/>
    <property type="project" value="TreeGrafter"/>
</dbReference>
<dbReference type="GO" id="GO:0034599">
    <property type="term" value="P:cellular response to oxidative stress"/>
    <property type="evidence" value="ECO:0007669"/>
    <property type="project" value="InterPro"/>
</dbReference>
<comment type="cofactor">
    <cofactor evidence="1">
        <name>heme b</name>
        <dbReference type="ChEBI" id="CHEBI:60344"/>
    </cofactor>
</comment>
<dbReference type="Pfam" id="PF00141">
    <property type="entry name" value="peroxidase"/>
    <property type="match status" value="1"/>
</dbReference>
<feature type="compositionally biased region" description="Low complexity" evidence="12">
    <location>
        <begin position="46"/>
        <end position="59"/>
    </location>
</feature>
<comment type="catalytic activity">
    <reaction evidence="11">
        <text>L-ascorbate + H2O2 = L-dehydroascorbate + 2 H2O</text>
        <dbReference type="Rhea" id="RHEA:22996"/>
        <dbReference type="ChEBI" id="CHEBI:15377"/>
        <dbReference type="ChEBI" id="CHEBI:16240"/>
        <dbReference type="ChEBI" id="CHEBI:38290"/>
        <dbReference type="ChEBI" id="CHEBI:58539"/>
        <dbReference type="EC" id="1.11.1.11"/>
    </reaction>
</comment>
<dbReference type="EC" id="1.11.1.11" evidence="3"/>
<dbReference type="Gene3D" id="1.10.420.10">
    <property type="entry name" value="Peroxidase, domain 2"/>
    <property type="match status" value="1"/>
</dbReference>
<feature type="region of interest" description="Disordered" evidence="12">
    <location>
        <begin position="33"/>
        <end position="75"/>
    </location>
</feature>
<dbReference type="PRINTS" id="PR00459">
    <property type="entry name" value="ASPEROXIDASE"/>
</dbReference>
<dbReference type="PANTHER" id="PTHR31356">
    <property type="entry name" value="THYLAKOID LUMENAL 29 KDA PROTEIN, CHLOROPLASTIC-RELATED"/>
    <property type="match status" value="1"/>
</dbReference>
<evidence type="ECO:0000256" key="7">
    <source>
        <dbReference type="ARBA" id="ARBA00022837"/>
    </source>
</evidence>
<sequence length="389" mass="42154">MAPPSFSFCSSLLPSCVSIRCFSLRALPHLPLPSNSRRSRRRRLGRSSSSPPGGSSFRPAANSRLPLSDDSSNGISCSGRCSESSARRSFISLGTLAILLPHLQVALGVEHDEASAIRNGLRSVLSKGKAAGMLRLAFHDAGTFDIDGNSGGMNGSIIYELERPENAGLNKSVKILEKTRREIENIRHVSWADLIAVAGAEAVSLCGGPAIPIRLGRIDARIADPQGKLPQESLDASGLKSCFQKKGFSAQELVVLSGAHTLGGKGFGNPVVFDNAYFKILLEKPWNSNTGMSSMIGLPSDRALVEDDECLRWIRIYAADQDKFFDDFKNTYIKLEACHEHFDVMFSSLVYSCKIPSQYVQILISMASRASSLTTRNRAVLNIAMDGES</sequence>
<dbReference type="AlphaFoldDB" id="A0A6V7NU45"/>
<dbReference type="FunFam" id="1.10.420.10:FF:000011">
    <property type="entry name" value="Adenylate/guanylate cyclase"/>
    <property type="match status" value="1"/>
</dbReference>
<evidence type="ECO:0000256" key="9">
    <source>
        <dbReference type="ARBA" id="ARBA00023002"/>
    </source>
</evidence>
<evidence type="ECO:0000259" key="13">
    <source>
        <dbReference type="PROSITE" id="PS50873"/>
    </source>
</evidence>